<dbReference type="PANTHER" id="PTHR10622:SF10">
    <property type="entry name" value="HET DOMAIN-CONTAINING PROTEIN"/>
    <property type="match status" value="1"/>
</dbReference>
<dbReference type="AlphaFoldDB" id="A0AA40E2W0"/>
<keyword evidence="3" id="KW-1185">Reference proteome</keyword>
<name>A0AA40E2W0_9PEZI</name>
<feature type="domain" description="Heterokaryon incompatibility" evidence="1">
    <location>
        <begin position="22"/>
        <end position="100"/>
    </location>
</feature>
<dbReference type="EMBL" id="JAUKUA010000002">
    <property type="protein sequence ID" value="KAK0725989.1"/>
    <property type="molecule type" value="Genomic_DNA"/>
</dbReference>
<evidence type="ECO:0000313" key="2">
    <source>
        <dbReference type="EMBL" id="KAK0725989.1"/>
    </source>
</evidence>
<proteinExistence type="predicted"/>
<dbReference type="Pfam" id="PF06985">
    <property type="entry name" value="HET"/>
    <property type="match status" value="1"/>
</dbReference>
<sequence length="273" mass="31448">MRLINTLTLTLHNFLGADVPIYAILSHTWGSQEEEITFQDWLYAQRQNPPRWGWIYDEEESACQRARKDGFSWIWVDTNCIDKTSSAELSEAINSMYRWYIDGSEFRCSRWFSRGWTLQELLAPDCLVFFTNSWTRIGDKKEMAEAIHEITAIPKSTIVEPRLIRCGGIGHFNVAAMMSWASRRETILIEDMAYCLMGLFGVNMPLLYGEGDQAFLRLQLEITQKRNDPTFLVWQNISAPPKRADGIVPARLLDTFATTSGIVDAYTQRALFH</sequence>
<organism evidence="2 3">
    <name type="scientific">Lasiosphaeris hirsuta</name>
    <dbReference type="NCBI Taxonomy" id="260670"/>
    <lineage>
        <taxon>Eukaryota</taxon>
        <taxon>Fungi</taxon>
        <taxon>Dikarya</taxon>
        <taxon>Ascomycota</taxon>
        <taxon>Pezizomycotina</taxon>
        <taxon>Sordariomycetes</taxon>
        <taxon>Sordariomycetidae</taxon>
        <taxon>Sordariales</taxon>
        <taxon>Lasiosphaeriaceae</taxon>
        <taxon>Lasiosphaeris</taxon>
    </lineage>
</organism>
<dbReference type="PANTHER" id="PTHR10622">
    <property type="entry name" value="HET DOMAIN-CONTAINING PROTEIN"/>
    <property type="match status" value="1"/>
</dbReference>
<dbReference type="Proteomes" id="UP001172102">
    <property type="component" value="Unassembled WGS sequence"/>
</dbReference>
<reference evidence="2" key="1">
    <citation type="submission" date="2023-06" db="EMBL/GenBank/DDBJ databases">
        <title>Genome-scale phylogeny and comparative genomics of the fungal order Sordariales.</title>
        <authorList>
            <consortium name="Lawrence Berkeley National Laboratory"/>
            <person name="Hensen N."/>
            <person name="Bonometti L."/>
            <person name="Westerberg I."/>
            <person name="Brannstrom I.O."/>
            <person name="Guillou S."/>
            <person name="Cros-Aarteil S."/>
            <person name="Calhoun S."/>
            <person name="Haridas S."/>
            <person name="Kuo A."/>
            <person name="Mondo S."/>
            <person name="Pangilinan J."/>
            <person name="Riley R."/>
            <person name="Labutti K."/>
            <person name="Andreopoulos B."/>
            <person name="Lipzen A."/>
            <person name="Chen C."/>
            <person name="Yanf M."/>
            <person name="Daum C."/>
            <person name="Ng V."/>
            <person name="Clum A."/>
            <person name="Steindorff A."/>
            <person name="Ohm R."/>
            <person name="Martin F."/>
            <person name="Silar P."/>
            <person name="Natvig D."/>
            <person name="Lalanne C."/>
            <person name="Gautier V."/>
            <person name="Ament-Velasquez S.L."/>
            <person name="Kruys A."/>
            <person name="Hutchinson M.I."/>
            <person name="Powell A.J."/>
            <person name="Barry K."/>
            <person name="Miller A.N."/>
            <person name="Grigoriev I.V."/>
            <person name="Debuchy R."/>
            <person name="Gladieux P."/>
            <person name="Thoren M.H."/>
            <person name="Johannesson H."/>
        </authorList>
    </citation>
    <scope>NUCLEOTIDE SEQUENCE</scope>
    <source>
        <strain evidence="2">SMH4607-1</strain>
    </source>
</reference>
<gene>
    <name evidence="2" type="ORF">B0H67DRAFT_632916</name>
</gene>
<protein>
    <recommendedName>
        <fullName evidence="1">Heterokaryon incompatibility domain-containing protein</fullName>
    </recommendedName>
</protein>
<comment type="caution">
    <text evidence="2">The sequence shown here is derived from an EMBL/GenBank/DDBJ whole genome shotgun (WGS) entry which is preliminary data.</text>
</comment>
<dbReference type="InterPro" id="IPR010730">
    <property type="entry name" value="HET"/>
</dbReference>
<evidence type="ECO:0000313" key="3">
    <source>
        <dbReference type="Proteomes" id="UP001172102"/>
    </source>
</evidence>
<accession>A0AA40E2W0</accession>
<evidence type="ECO:0000259" key="1">
    <source>
        <dbReference type="Pfam" id="PF06985"/>
    </source>
</evidence>